<evidence type="ECO:0000313" key="4">
    <source>
        <dbReference type="Proteomes" id="UP001375240"/>
    </source>
</evidence>
<dbReference type="PROSITE" id="PS50097">
    <property type="entry name" value="BTB"/>
    <property type="match status" value="1"/>
</dbReference>
<feature type="region of interest" description="Disordered" evidence="1">
    <location>
        <begin position="506"/>
        <end position="532"/>
    </location>
</feature>
<protein>
    <recommendedName>
        <fullName evidence="2">BTB domain-containing protein</fullName>
    </recommendedName>
</protein>
<accession>A0AAV9URL4</accession>
<dbReference type="Proteomes" id="UP001375240">
    <property type="component" value="Unassembled WGS sequence"/>
</dbReference>
<comment type="caution">
    <text evidence="3">The sequence shown here is derived from an EMBL/GenBank/DDBJ whole genome shotgun (WGS) entry which is preliminary data.</text>
</comment>
<keyword evidence="4" id="KW-1185">Reference proteome</keyword>
<dbReference type="AlphaFoldDB" id="A0AAV9URL4"/>
<dbReference type="SUPFAM" id="SSF54695">
    <property type="entry name" value="POZ domain"/>
    <property type="match status" value="1"/>
</dbReference>
<name>A0AAV9URL4_9PEZI</name>
<sequence>MMTGRAGYEIAGGSFSRLLGSSKYSDLKLIVGPDKDEILVHKNIVCSASSYIDRLCAEQIEAVKKAISAAATKAASVTPFEFGAPPKPPVIPVDPGIVELHLPRIPKKIMEHILSYMYGQDFELFEKIGMDKIDVFYAAHELEMDDLKYRVVKEYTRLFKEKEGIWNPQHIMSVIGIVIETEYNGLSESDYRAQKCHPAVSEMLNALLNFVDLQDVLYGDEFQYLISDIRIALWEKNQPYASKVVIFLARELSTVEGRGLKNKWVAAIQRSRHRQLSNLRNRTIESARRTPVKDVFAEREHQARRINELAQHEGDDPVEFVEDEVLSPVETSVEVVEAFAEMRNFVRPLIPINQMGEIISVIKCRLQSEYAALTDKPFSPPESSQLNDYLHRERQKARTEFSHNFRKSPRKTAEFRKQRPSDFPVHVRIFPLLDEPGLDAHCFSLMNIIMLWQHNRADELPDLKSFESIAEAFAEEVPVPRSGGRYRKNKLLQLAKVARNILEDPEETRDEIQQPRNPRRVRGQDLGRLGLI</sequence>
<reference evidence="3 4" key="1">
    <citation type="submission" date="2019-10" db="EMBL/GenBank/DDBJ databases">
        <authorList>
            <person name="Palmer J.M."/>
        </authorList>
    </citation>
    <scope>NUCLEOTIDE SEQUENCE [LARGE SCALE GENOMIC DNA]</scope>
    <source>
        <strain evidence="3 4">TWF696</strain>
    </source>
</reference>
<dbReference type="Gene3D" id="3.30.710.10">
    <property type="entry name" value="Potassium Channel Kv1.1, Chain A"/>
    <property type="match status" value="1"/>
</dbReference>
<proteinExistence type="predicted"/>
<feature type="domain" description="BTB" evidence="2">
    <location>
        <begin position="25"/>
        <end position="126"/>
    </location>
</feature>
<organism evidence="3 4">
    <name type="scientific">Orbilia brochopaga</name>
    <dbReference type="NCBI Taxonomy" id="3140254"/>
    <lineage>
        <taxon>Eukaryota</taxon>
        <taxon>Fungi</taxon>
        <taxon>Dikarya</taxon>
        <taxon>Ascomycota</taxon>
        <taxon>Pezizomycotina</taxon>
        <taxon>Orbiliomycetes</taxon>
        <taxon>Orbiliales</taxon>
        <taxon>Orbiliaceae</taxon>
        <taxon>Orbilia</taxon>
    </lineage>
</organism>
<evidence type="ECO:0000256" key="1">
    <source>
        <dbReference type="SAM" id="MobiDB-lite"/>
    </source>
</evidence>
<dbReference type="InterPro" id="IPR011333">
    <property type="entry name" value="SKP1/BTB/POZ_sf"/>
</dbReference>
<gene>
    <name evidence="3" type="ORF">TWF696_007315</name>
</gene>
<evidence type="ECO:0000313" key="3">
    <source>
        <dbReference type="EMBL" id="KAK6347243.1"/>
    </source>
</evidence>
<dbReference type="EMBL" id="JAVHNQ010000005">
    <property type="protein sequence ID" value="KAK6347243.1"/>
    <property type="molecule type" value="Genomic_DNA"/>
</dbReference>
<dbReference type="InterPro" id="IPR000210">
    <property type="entry name" value="BTB/POZ_dom"/>
</dbReference>
<evidence type="ECO:0000259" key="2">
    <source>
        <dbReference type="PROSITE" id="PS50097"/>
    </source>
</evidence>